<sequence>MLRQALALVAYVFAFGAITYMSSWVWNLSVLVPQLTDYLPLGIDGKPFIDLALPNLAAKTCFNCLLMLPLAIQHNVMSRTKVKAHMRKVVPFAWERTLFVTCAACAVLTLMHLWQPMPHTVWQVPAPYDLLVVCVAVLAFGLFFSSTFAVDHLDMFGLRQAFTGADEHTYRRPGLVLNVYYSFVRHPLYLGLLMFLFCAPTMTAGRLLFALLNLGFVLWSLPLEEGDLEAAMGPAYAHYRRSVPALIPALRPYVQTHEAMMRKNM</sequence>
<dbReference type="Gramene" id="PNW70147">
    <property type="protein sequence ID" value="PNW70147"/>
    <property type="gene ID" value="CHLRE_17g707750v5"/>
</dbReference>
<dbReference type="AlphaFoldDB" id="A8IRA1"/>
<dbReference type="KEGG" id="cre:CHLRE_17g707750v5"/>
<evidence type="ECO:0000256" key="3">
    <source>
        <dbReference type="ARBA" id="ARBA00022692"/>
    </source>
</evidence>
<keyword evidence="4" id="KW-1133">Transmembrane helix</keyword>
<comment type="subcellular location">
    <subcellularLocation>
        <location evidence="1">Membrane</location>
        <topology evidence="1">Multi-pass membrane protein</topology>
    </subcellularLocation>
</comment>
<dbReference type="HOGENOM" id="CLU_084189_0_0_1"/>
<evidence type="ECO:0000313" key="8">
    <source>
        <dbReference type="EMBL" id="PNW70147.1"/>
    </source>
</evidence>
<dbReference type="Proteomes" id="UP000006906">
    <property type="component" value="Chromosome 17"/>
</dbReference>
<dbReference type="OrthoDB" id="10050858at2759"/>
<dbReference type="FunFam" id="1.20.120.1630:FF:000030">
    <property type="entry name" value="Predicted protein"/>
    <property type="match status" value="1"/>
</dbReference>
<keyword evidence="9" id="KW-1185">Reference proteome</keyword>
<protein>
    <recommendedName>
        <fullName evidence="7">Nuclear envelope membrane protein</fullName>
    </recommendedName>
    <alternativeName>
        <fullName evidence="6">Nuclear rim protein</fullName>
    </alternativeName>
</protein>
<comment type="similarity">
    <text evidence="2">Belongs to the nurim family.</text>
</comment>
<dbReference type="Gene3D" id="1.20.120.1630">
    <property type="match status" value="1"/>
</dbReference>
<accession>A8IRA1</accession>
<dbReference type="PANTHER" id="PTHR31040:SF1">
    <property type="entry name" value="NURIM"/>
    <property type="match status" value="1"/>
</dbReference>
<evidence type="ECO:0000256" key="5">
    <source>
        <dbReference type="ARBA" id="ARBA00023136"/>
    </source>
</evidence>
<name>A8IRA1_CHLRE</name>
<dbReference type="InParanoid" id="A8IRA1"/>
<dbReference type="PaxDb" id="3055-EDP04809"/>
<evidence type="ECO:0000313" key="9">
    <source>
        <dbReference type="Proteomes" id="UP000006906"/>
    </source>
</evidence>
<evidence type="ECO:0000256" key="7">
    <source>
        <dbReference type="ARBA" id="ARBA00032957"/>
    </source>
</evidence>
<dbReference type="InterPro" id="IPR033580">
    <property type="entry name" value="Nurim-like"/>
</dbReference>
<gene>
    <name evidence="8" type="ORF">CHLRE_17g707750v5</name>
</gene>
<proteinExistence type="inferred from homology"/>
<keyword evidence="3" id="KW-0812">Transmembrane</keyword>
<evidence type="ECO:0000256" key="2">
    <source>
        <dbReference type="ARBA" id="ARBA00010631"/>
    </source>
</evidence>
<dbReference type="GeneID" id="5717185"/>
<dbReference type="EMBL" id="CM008978">
    <property type="protein sequence ID" value="PNW70147.1"/>
    <property type="molecule type" value="Genomic_DNA"/>
</dbReference>
<dbReference type="RefSeq" id="XP_001691701.1">
    <property type="nucleotide sequence ID" value="XM_001691649.2"/>
</dbReference>
<reference evidence="8 9" key="1">
    <citation type="journal article" date="2007" name="Science">
        <title>The Chlamydomonas genome reveals the evolution of key animal and plant functions.</title>
        <authorList>
            <person name="Merchant S.S."/>
            <person name="Prochnik S.E."/>
            <person name="Vallon O."/>
            <person name="Harris E.H."/>
            <person name="Karpowicz S.J."/>
            <person name="Witman G.B."/>
            <person name="Terry A."/>
            <person name="Salamov A."/>
            <person name="Fritz-Laylin L.K."/>
            <person name="Marechal-Drouard L."/>
            <person name="Marshall W.F."/>
            <person name="Qu L.H."/>
            <person name="Nelson D.R."/>
            <person name="Sanderfoot A.A."/>
            <person name="Spalding M.H."/>
            <person name="Kapitonov V.V."/>
            <person name="Ren Q."/>
            <person name="Ferris P."/>
            <person name="Lindquist E."/>
            <person name="Shapiro H."/>
            <person name="Lucas S.M."/>
            <person name="Grimwood J."/>
            <person name="Schmutz J."/>
            <person name="Cardol P."/>
            <person name="Cerutti H."/>
            <person name="Chanfreau G."/>
            <person name="Chen C.L."/>
            <person name="Cognat V."/>
            <person name="Croft M.T."/>
            <person name="Dent R."/>
            <person name="Dutcher S."/>
            <person name="Fernandez E."/>
            <person name="Fukuzawa H."/>
            <person name="Gonzalez-Ballester D."/>
            <person name="Gonzalez-Halphen D."/>
            <person name="Hallmann A."/>
            <person name="Hanikenne M."/>
            <person name="Hippler M."/>
            <person name="Inwood W."/>
            <person name="Jabbari K."/>
            <person name="Kalanon M."/>
            <person name="Kuras R."/>
            <person name="Lefebvre P.A."/>
            <person name="Lemaire S.D."/>
            <person name="Lobanov A.V."/>
            <person name="Lohr M."/>
            <person name="Manuell A."/>
            <person name="Meier I."/>
            <person name="Mets L."/>
            <person name="Mittag M."/>
            <person name="Mittelmeier T."/>
            <person name="Moroney J.V."/>
            <person name="Moseley J."/>
            <person name="Napoli C."/>
            <person name="Nedelcu A.M."/>
            <person name="Niyogi K."/>
            <person name="Novoselov S.V."/>
            <person name="Paulsen I.T."/>
            <person name="Pazour G."/>
            <person name="Purton S."/>
            <person name="Ral J.P."/>
            <person name="Riano-Pachon D.M."/>
            <person name="Riekhof W."/>
            <person name="Rymarquis L."/>
            <person name="Schroda M."/>
            <person name="Stern D."/>
            <person name="Umen J."/>
            <person name="Willows R."/>
            <person name="Wilson N."/>
            <person name="Zimmer S.L."/>
            <person name="Allmer J."/>
            <person name="Balk J."/>
            <person name="Bisova K."/>
            <person name="Chen C.J."/>
            <person name="Elias M."/>
            <person name="Gendler K."/>
            <person name="Hauser C."/>
            <person name="Lamb M.R."/>
            <person name="Ledford H."/>
            <person name="Long J.C."/>
            <person name="Minagawa J."/>
            <person name="Page M.D."/>
            <person name="Pan J."/>
            <person name="Pootakham W."/>
            <person name="Roje S."/>
            <person name="Rose A."/>
            <person name="Stahlberg E."/>
            <person name="Terauchi A.M."/>
            <person name="Yang P."/>
            <person name="Ball S."/>
            <person name="Bowler C."/>
            <person name="Dieckmann C.L."/>
            <person name="Gladyshev V.N."/>
            <person name="Green P."/>
            <person name="Jorgensen R."/>
            <person name="Mayfield S."/>
            <person name="Mueller-Roeber B."/>
            <person name="Rajamani S."/>
            <person name="Sayre R.T."/>
            <person name="Brokstein P."/>
            <person name="Dubchak I."/>
            <person name="Goodstein D."/>
            <person name="Hornick L."/>
            <person name="Huang Y.W."/>
            <person name="Jhaveri J."/>
            <person name="Luo Y."/>
            <person name="Martinez D."/>
            <person name="Ngau W.C."/>
            <person name="Otillar B."/>
            <person name="Poliakov A."/>
            <person name="Porter A."/>
            <person name="Szajkowski L."/>
            <person name="Werner G."/>
            <person name="Zhou K."/>
            <person name="Grigoriev I.V."/>
            <person name="Rokhsar D.S."/>
            <person name="Grossman A.R."/>
        </authorList>
    </citation>
    <scope>NUCLEOTIDE SEQUENCE [LARGE SCALE GENOMIC DNA]</scope>
    <source>
        <strain evidence="9">CC-503</strain>
    </source>
</reference>
<evidence type="ECO:0000256" key="6">
    <source>
        <dbReference type="ARBA" id="ARBA00031700"/>
    </source>
</evidence>
<organism evidence="8 9">
    <name type="scientific">Chlamydomonas reinhardtii</name>
    <name type="common">Chlamydomonas smithii</name>
    <dbReference type="NCBI Taxonomy" id="3055"/>
    <lineage>
        <taxon>Eukaryota</taxon>
        <taxon>Viridiplantae</taxon>
        <taxon>Chlorophyta</taxon>
        <taxon>core chlorophytes</taxon>
        <taxon>Chlorophyceae</taxon>
        <taxon>CS clade</taxon>
        <taxon>Chlamydomonadales</taxon>
        <taxon>Chlamydomonadaceae</taxon>
        <taxon>Chlamydomonas</taxon>
    </lineage>
</organism>
<evidence type="ECO:0000256" key="1">
    <source>
        <dbReference type="ARBA" id="ARBA00004141"/>
    </source>
</evidence>
<evidence type="ECO:0000256" key="4">
    <source>
        <dbReference type="ARBA" id="ARBA00022989"/>
    </source>
</evidence>
<dbReference type="PANTHER" id="PTHR31040">
    <property type="entry name" value="NURIM"/>
    <property type="match status" value="1"/>
</dbReference>
<keyword evidence="5" id="KW-0472">Membrane</keyword>
<dbReference type="GO" id="GO:0031965">
    <property type="term" value="C:nuclear membrane"/>
    <property type="evidence" value="ECO:0000318"/>
    <property type="project" value="GO_Central"/>
</dbReference>